<protein>
    <recommendedName>
        <fullName evidence="6">Mid2 domain-containing protein</fullName>
    </recommendedName>
</protein>
<feature type="region of interest" description="Disordered" evidence="1">
    <location>
        <begin position="274"/>
        <end position="306"/>
    </location>
</feature>
<gene>
    <name evidence="4" type="ORF">K444DRAFT_616302</name>
</gene>
<name>A0A2J6T0A2_9HELO</name>
<sequence>MVCTKSLLFAGILSLASSLAVDYVPVATAISNNGASFNLSPTPAPAPDELRRRQASQITVQTLLAAPDNTCGYFQGNSDAPWGCSTGNCVFATPTAAAVSNGTKGAGGVLCCDPKTGCPAAPAATACVGRDDYNKTCTGSCTSDPATLKCTSGIYLWCNTVTFTTPNISAFFCNYISTTDPLPAQTAFPGQAGHALTTTVAKFATTPAPSTSLPSSLKSPTGTHSASATAGASTGGAGKSNKGAVIGGAVGGVLGLALIAGAVIMFLRWRNSREPDQGQKGAASSTEEVSAPATAKAEPVVTARPK</sequence>
<feature type="chain" id="PRO_5014440837" description="Mid2 domain-containing protein" evidence="3">
    <location>
        <begin position="19"/>
        <end position="306"/>
    </location>
</feature>
<evidence type="ECO:0008006" key="6">
    <source>
        <dbReference type="Google" id="ProtNLM"/>
    </source>
</evidence>
<proteinExistence type="predicted"/>
<dbReference type="InParanoid" id="A0A2J6T0A2"/>
<dbReference type="EMBL" id="KZ613848">
    <property type="protein sequence ID" value="PMD56468.1"/>
    <property type="molecule type" value="Genomic_DNA"/>
</dbReference>
<organism evidence="4 5">
    <name type="scientific">Hyaloscypha bicolor E</name>
    <dbReference type="NCBI Taxonomy" id="1095630"/>
    <lineage>
        <taxon>Eukaryota</taxon>
        <taxon>Fungi</taxon>
        <taxon>Dikarya</taxon>
        <taxon>Ascomycota</taxon>
        <taxon>Pezizomycotina</taxon>
        <taxon>Leotiomycetes</taxon>
        <taxon>Helotiales</taxon>
        <taxon>Hyaloscyphaceae</taxon>
        <taxon>Hyaloscypha</taxon>
        <taxon>Hyaloscypha bicolor</taxon>
    </lineage>
</organism>
<keyword evidence="2" id="KW-1133">Transmembrane helix</keyword>
<dbReference type="GeneID" id="36588978"/>
<evidence type="ECO:0000313" key="5">
    <source>
        <dbReference type="Proteomes" id="UP000235371"/>
    </source>
</evidence>
<dbReference type="STRING" id="1095630.A0A2J6T0A2"/>
<dbReference type="OrthoDB" id="5347452at2759"/>
<keyword evidence="2" id="KW-0472">Membrane</keyword>
<feature type="signal peptide" evidence="3">
    <location>
        <begin position="1"/>
        <end position="18"/>
    </location>
</feature>
<keyword evidence="3" id="KW-0732">Signal</keyword>
<accession>A0A2J6T0A2</accession>
<feature type="transmembrane region" description="Helical" evidence="2">
    <location>
        <begin position="244"/>
        <end position="267"/>
    </location>
</feature>
<evidence type="ECO:0000256" key="3">
    <source>
        <dbReference type="SAM" id="SignalP"/>
    </source>
</evidence>
<reference evidence="4 5" key="1">
    <citation type="submission" date="2016-04" db="EMBL/GenBank/DDBJ databases">
        <title>A degradative enzymes factory behind the ericoid mycorrhizal symbiosis.</title>
        <authorList>
            <consortium name="DOE Joint Genome Institute"/>
            <person name="Martino E."/>
            <person name="Morin E."/>
            <person name="Grelet G."/>
            <person name="Kuo A."/>
            <person name="Kohler A."/>
            <person name="Daghino S."/>
            <person name="Barry K."/>
            <person name="Choi C."/>
            <person name="Cichocki N."/>
            <person name="Clum A."/>
            <person name="Copeland A."/>
            <person name="Hainaut M."/>
            <person name="Haridas S."/>
            <person name="Labutti K."/>
            <person name="Lindquist E."/>
            <person name="Lipzen A."/>
            <person name="Khouja H.-R."/>
            <person name="Murat C."/>
            <person name="Ohm R."/>
            <person name="Olson A."/>
            <person name="Spatafora J."/>
            <person name="Veneault-Fourrey C."/>
            <person name="Henrissat B."/>
            <person name="Grigoriev I."/>
            <person name="Martin F."/>
            <person name="Perotto S."/>
        </authorList>
    </citation>
    <scope>NUCLEOTIDE SEQUENCE [LARGE SCALE GENOMIC DNA]</scope>
    <source>
        <strain evidence="4 5">E</strain>
    </source>
</reference>
<evidence type="ECO:0000256" key="2">
    <source>
        <dbReference type="SAM" id="Phobius"/>
    </source>
</evidence>
<evidence type="ECO:0000256" key="1">
    <source>
        <dbReference type="SAM" id="MobiDB-lite"/>
    </source>
</evidence>
<feature type="region of interest" description="Disordered" evidence="1">
    <location>
        <begin position="207"/>
        <end position="238"/>
    </location>
</feature>
<keyword evidence="5" id="KW-1185">Reference proteome</keyword>
<dbReference type="Proteomes" id="UP000235371">
    <property type="component" value="Unassembled WGS sequence"/>
</dbReference>
<evidence type="ECO:0000313" key="4">
    <source>
        <dbReference type="EMBL" id="PMD56468.1"/>
    </source>
</evidence>
<keyword evidence="2" id="KW-0812">Transmembrane</keyword>
<dbReference type="RefSeq" id="XP_024733372.1">
    <property type="nucleotide sequence ID" value="XM_024880901.1"/>
</dbReference>
<feature type="compositionally biased region" description="Low complexity" evidence="1">
    <location>
        <begin position="207"/>
        <end position="232"/>
    </location>
</feature>
<dbReference type="AlphaFoldDB" id="A0A2J6T0A2"/>